<name>A0ACC2RWC0_9FUNG</name>
<proteinExistence type="predicted"/>
<gene>
    <name evidence="1" type="primary">GPATCH11_1</name>
    <name evidence="1" type="ORF">DSO57_1015041</name>
</gene>
<sequence>MSLKSNPSSTEEKNKRKIEEDEDDYLSMDLEVLEKEYINQVKEKKKNERDPYHIKRIKDLEDQKKRGYNKSAKLIAEENEKAAADTPISSSNKGFQLLQKMGFKPGTGLGLGQGGIKEPINLSKNAGSQGLGLEAEKREKSRMMLEAMKKIEQKKQVCFKDTSRQRFREKQIQKDLYNSRVVCEQLDLSKGIESNELWEPYSKSNEYKEIPPEETEAKCNLVEHILSVDNQKELSKITEYLRKEHFYCLWCGFSYSSFEELSTQCPGDTDENH</sequence>
<reference evidence="1" key="1">
    <citation type="submission" date="2022-04" db="EMBL/GenBank/DDBJ databases">
        <title>Genome of the entomopathogenic fungus Entomophthora muscae.</title>
        <authorList>
            <person name="Elya C."/>
            <person name="Lovett B.R."/>
            <person name="Lee E."/>
            <person name="Macias A.M."/>
            <person name="Hajek A.E."/>
            <person name="De Bivort B.L."/>
            <person name="Kasson M.T."/>
            <person name="De Fine Licht H.H."/>
            <person name="Stajich J.E."/>
        </authorList>
    </citation>
    <scope>NUCLEOTIDE SEQUENCE</scope>
    <source>
        <strain evidence="1">Berkeley</strain>
    </source>
</reference>
<protein>
    <submittedName>
        <fullName evidence="1">G patch domain-containing protein 11</fullName>
    </submittedName>
</protein>
<keyword evidence="2" id="KW-1185">Reference proteome</keyword>
<accession>A0ACC2RWC0</accession>
<dbReference type="EMBL" id="QTSX02006448">
    <property type="protein sequence ID" value="KAJ9054414.1"/>
    <property type="molecule type" value="Genomic_DNA"/>
</dbReference>
<comment type="caution">
    <text evidence="1">The sequence shown here is derived from an EMBL/GenBank/DDBJ whole genome shotgun (WGS) entry which is preliminary data.</text>
</comment>
<evidence type="ECO:0000313" key="2">
    <source>
        <dbReference type="Proteomes" id="UP001165960"/>
    </source>
</evidence>
<evidence type="ECO:0000313" key="1">
    <source>
        <dbReference type="EMBL" id="KAJ9054414.1"/>
    </source>
</evidence>
<organism evidence="1 2">
    <name type="scientific">Entomophthora muscae</name>
    <dbReference type="NCBI Taxonomy" id="34485"/>
    <lineage>
        <taxon>Eukaryota</taxon>
        <taxon>Fungi</taxon>
        <taxon>Fungi incertae sedis</taxon>
        <taxon>Zoopagomycota</taxon>
        <taxon>Entomophthoromycotina</taxon>
        <taxon>Entomophthoromycetes</taxon>
        <taxon>Entomophthorales</taxon>
        <taxon>Entomophthoraceae</taxon>
        <taxon>Entomophthora</taxon>
    </lineage>
</organism>
<dbReference type="Proteomes" id="UP001165960">
    <property type="component" value="Unassembled WGS sequence"/>
</dbReference>